<evidence type="ECO:0000313" key="1">
    <source>
        <dbReference type="EMBL" id="CAA9544100.1"/>
    </source>
</evidence>
<dbReference type="InterPro" id="IPR032801">
    <property type="entry name" value="PXL2A/B/C"/>
</dbReference>
<dbReference type="Gene3D" id="3.40.30.10">
    <property type="entry name" value="Glutaredoxin"/>
    <property type="match status" value="1"/>
</dbReference>
<dbReference type="Pfam" id="PF13911">
    <property type="entry name" value="AhpC-TSA_2"/>
    <property type="match status" value="1"/>
</dbReference>
<protein>
    <recommendedName>
        <fullName evidence="2">Redoxin domain-containing protein</fullName>
    </recommendedName>
</protein>
<name>A0A6J4U9M2_9BACT</name>
<organism evidence="1">
    <name type="scientific">uncultured Thermomicrobiales bacterium</name>
    <dbReference type="NCBI Taxonomy" id="1645740"/>
    <lineage>
        <taxon>Bacteria</taxon>
        <taxon>Pseudomonadati</taxon>
        <taxon>Thermomicrobiota</taxon>
        <taxon>Thermomicrobia</taxon>
        <taxon>Thermomicrobiales</taxon>
        <taxon>environmental samples</taxon>
    </lineage>
</organism>
<accession>A0A6J4U9M2</accession>
<dbReference type="InterPro" id="IPR036249">
    <property type="entry name" value="Thioredoxin-like_sf"/>
</dbReference>
<dbReference type="SUPFAM" id="SSF52833">
    <property type="entry name" value="Thioredoxin-like"/>
    <property type="match status" value="1"/>
</dbReference>
<gene>
    <name evidence="1" type="ORF">AVDCRST_MAG73-2233</name>
</gene>
<dbReference type="EMBL" id="CADCWE010000142">
    <property type="protein sequence ID" value="CAA9544100.1"/>
    <property type="molecule type" value="Genomic_DNA"/>
</dbReference>
<dbReference type="AlphaFoldDB" id="A0A6J4U9M2"/>
<reference evidence="1" key="1">
    <citation type="submission" date="2020-02" db="EMBL/GenBank/DDBJ databases">
        <authorList>
            <person name="Meier V. D."/>
        </authorList>
    </citation>
    <scope>NUCLEOTIDE SEQUENCE</scope>
    <source>
        <strain evidence="1">AVDCRST_MAG73</strain>
    </source>
</reference>
<sequence>MRRDHDRFLDLGARFVSVGPEAPSAAAAFARDEQTPYPVYADPDGRAYAAFGLPEGGLNALLGPVVMAAHLRGLVGGARPNRVTGNVRLLPGSFVIDHGGVVRYAKIGRHAGDIADNEELLAAAGIP</sequence>
<proteinExistence type="predicted"/>
<evidence type="ECO:0008006" key="2">
    <source>
        <dbReference type="Google" id="ProtNLM"/>
    </source>
</evidence>